<dbReference type="InterPro" id="IPR027018">
    <property type="entry name" value="Hemolysin_E"/>
</dbReference>
<gene>
    <name evidence="3" type="primary">LOC100900842</name>
</gene>
<dbReference type="GeneID" id="100900842"/>
<dbReference type="Pfam" id="PF06109">
    <property type="entry name" value="HlyE"/>
    <property type="match status" value="1"/>
</dbReference>
<proteinExistence type="predicted"/>
<evidence type="ECO:0000313" key="3">
    <source>
        <dbReference type="RefSeq" id="XP_003745302.1"/>
    </source>
</evidence>
<evidence type="ECO:0000313" key="2">
    <source>
        <dbReference type="Proteomes" id="UP000694867"/>
    </source>
</evidence>
<keyword evidence="1" id="KW-0732">Signal</keyword>
<feature type="signal peptide" evidence="1">
    <location>
        <begin position="1"/>
        <end position="16"/>
    </location>
</feature>
<accession>A0AAJ6VYV8</accession>
<dbReference type="AlphaFoldDB" id="A0AAJ6VYV8"/>
<dbReference type="Gene3D" id="1.20.5.1230">
    <property type="entry name" value="Apolipoprotein A-I"/>
    <property type="match status" value="1"/>
</dbReference>
<dbReference type="Proteomes" id="UP000694867">
    <property type="component" value="Unplaced"/>
</dbReference>
<dbReference type="KEGG" id="goe:100900842"/>
<feature type="chain" id="PRO_5042548434" evidence="1">
    <location>
        <begin position="17"/>
        <end position="149"/>
    </location>
</feature>
<keyword evidence="2" id="KW-1185">Reference proteome</keyword>
<dbReference type="RefSeq" id="XP_003745302.1">
    <property type="nucleotide sequence ID" value="XM_003745254.2"/>
</dbReference>
<evidence type="ECO:0000256" key="1">
    <source>
        <dbReference type="SAM" id="SignalP"/>
    </source>
</evidence>
<organism evidence="2 3">
    <name type="scientific">Galendromus occidentalis</name>
    <name type="common">western predatory mite</name>
    <dbReference type="NCBI Taxonomy" id="34638"/>
    <lineage>
        <taxon>Eukaryota</taxon>
        <taxon>Metazoa</taxon>
        <taxon>Ecdysozoa</taxon>
        <taxon>Arthropoda</taxon>
        <taxon>Chelicerata</taxon>
        <taxon>Arachnida</taxon>
        <taxon>Acari</taxon>
        <taxon>Parasitiformes</taxon>
        <taxon>Mesostigmata</taxon>
        <taxon>Gamasina</taxon>
        <taxon>Phytoseioidea</taxon>
        <taxon>Phytoseiidae</taxon>
        <taxon>Typhlodrominae</taxon>
        <taxon>Galendromus</taxon>
    </lineage>
</organism>
<dbReference type="GO" id="GO:0044179">
    <property type="term" value="P:hemolysis in another organism"/>
    <property type="evidence" value="ECO:0007669"/>
    <property type="project" value="InterPro"/>
</dbReference>
<sequence length="149" mass="16746">MRCLSILALCFIAVQAQELDPQSFPECVQMSLSEQLASYRKEFNNRLGETLDAASPAAEEIRNVFNQQIEDLGQAISEPLENAQQKYQECVQNAAGFFDRARCVVNTGRDLFNALLPLIQERANEFRSAVQEIVNNIGTEQSNDTMAQR</sequence>
<dbReference type="SUPFAM" id="SSF58113">
    <property type="entry name" value="Apolipoprotein A-I"/>
    <property type="match status" value="1"/>
</dbReference>
<reference evidence="3" key="1">
    <citation type="submission" date="2025-08" db="UniProtKB">
        <authorList>
            <consortium name="RefSeq"/>
        </authorList>
    </citation>
    <scope>IDENTIFICATION</scope>
</reference>
<protein>
    <submittedName>
        <fullName evidence="3">Uncharacterized protein LOC100900842</fullName>
    </submittedName>
</protein>
<name>A0AAJ6VYV8_9ACAR</name>